<evidence type="ECO:0000256" key="2">
    <source>
        <dbReference type="SAM" id="MobiDB-lite"/>
    </source>
</evidence>
<dbReference type="InterPro" id="IPR027417">
    <property type="entry name" value="P-loop_NTPase"/>
</dbReference>
<dbReference type="GO" id="GO:0016887">
    <property type="term" value="F:ATP hydrolysis activity"/>
    <property type="evidence" value="ECO:0007669"/>
    <property type="project" value="InterPro"/>
</dbReference>
<dbReference type="SUPFAM" id="SSF52540">
    <property type="entry name" value="P-loop containing nucleoside triphosphate hydrolases"/>
    <property type="match status" value="1"/>
</dbReference>
<dbReference type="PANTHER" id="PTHR30486">
    <property type="entry name" value="TWITCHING MOTILITY PROTEIN PILT"/>
    <property type="match status" value="1"/>
</dbReference>
<sequence length="533" mass="58495">MRAKPVHHNPQVHYNGRTYAVPPRQTPSPGPAPAASGAPVAGGAPPHAAPPPPPSPVPVVRGRQPESAVEIPQVVIDESAAAEIKKRVGEHLKKALKDKPEMPRLEQQQRAMAWIAEAVHERSVLLGESGARLPTEAEDEALKQRVFDLLFRAGRLQPYLDRHDVEDIYLNGPDETWLRLSSGKLVKVPPVAGSEEELLDLLRDLARNAADGKQERNLSHARPFLQTEMPEGSRLQAITGVTRQTMATIRRHRLTQQTLDDMVDLGMIDTCLRDFLRAAIRAEKNIMFAGEAAVGKTTLMRAALREYGPLERFAVIEDTPELHADSNGYHQQVVSMLARESNGERSPDGRELGEITMQDLIAPALRMSVSRLVVGEVRGPEIVAMMQALTSGQGGTMCTLHAKRVTGVFDRIAELYGQAPHRPSERLAYKQIRNGLDFVVYVSRIDESQIGGTVSRYVSHVLEVTGDSDSPEGYPATNMIFGPRPEDGEPRAVPLLQPACYAQLRRVGLPEHTFDHVGGTWTHRLPLVIGGAG</sequence>
<dbReference type="Proteomes" id="UP000517765">
    <property type="component" value="Unassembled WGS sequence"/>
</dbReference>
<comment type="similarity">
    <text evidence="1">Belongs to the GSP E family.</text>
</comment>
<dbReference type="AlphaFoldDB" id="A0A7W3ZRQ6"/>
<reference evidence="5" key="1">
    <citation type="submission" date="2020-05" db="EMBL/GenBank/DDBJ databases">
        <title>Classification of alakaliphilic streptomycetes isolated from an alkaline soil next to Lonar Crater, India and a proposal for the recognition of Streptomyces alkaliterrae sp. nov.</title>
        <authorList>
            <person name="Golinska P."/>
        </authorList>
    </citation>
    <scope>NUCLEOTIDE SEQUENCE [LARGE SCALE GENOMIC DNA]</scope>
    <source>
        <strain evidence="5">OF8</strain>
    </source>
</reference>
<protein>
    <submittedName>
        <fullName evidence="4">Type II/IV secretion system ATPase subunit</fullName>
    </submittedName>
</protein>
<organism evidence="4 5">
    <name type="scientific">Streptomyces alkaliterrae</name>
    <dbReference type="NCBI Taxonomy" id="2213162"/>
    <lineage>
        <taxon>Bacteria</taxon>
        <taxon>Bacillati</taxon>
        <taxon>Actinomycetota</taxon>
        <taxon>Actinomycetes</taxon>
        <taxon>Kitasatosporales</taxon>
        <taxon>Streptomycetaceae</taxon>
        <taxon>Streptomyces</taxon>
    </lineage>
</organism>
<feature type="compositionally biased region" description="Low complexity" evidence="2">
    <location>
        <begin position="33"/>
        <end position="46"/>
    </location>
</feature>
<accession>A0A7W3ZRQ6</accession>
<gene>
    <name evidence="4" type="ORF">H3147_05780</name>
</gene>
<proteinExistence type="inferred from homology"/>
<dbReference type="RefSeq" id="WP_181356234.1">
    <property type="nucleotide sequence ID" value="NZ_JABJXA010000021.1"/>
</dbReference>
<evidence type="ECO:0000259" key="3">
    <source>
        <dbReference type="Pfam" id="PF00437"/>
    </source>
</evidence>
<dbReference type="Pfam" id="PF00437">
    <property type="entry name" value="T2SSE"/>
    <property type="match status" value="1"/>
</dbReference>
<dbReference type="CDD" id="cd01130">
    <property type="entry name" value="VirB11-like_ATPase"/>
    <property type="match status" value="1"/>
</dbReference>
<evidence type="ECO:0000256" key="1">
    <source>
        <dbReference type="ARBA" id="ARBA00006611"/>
    </source>
</evidence>
<dbReference type="PANTHER" id="PTHR30486:SF6">
    <property type="entry name" value="TYPE IV PILUS RETRACTATION ATPASE PILT"/>
    <property type="match status" value="1"/>
</dbReference>
<dbReference type="InterPro" id="IPR001482">
    <property type="entry name" value="T2SS/T4SS_dom"/>
</dbReference>
<evidence type="ECO:0000313" key="4">
    <source>
        <dbReference type="EMBL" id="MBB1258339.1"/>
    </source>
</evidence>
<dbReference type="EMBL" id="JABJXA010000021">
    <property type="protein sequence ID" value="MBB1258339.1"/>
    <property type="molecule type" value="Genomic_DNA"/>
</dbReference>
<feature type="region of interest" description="Disordered" evidence="2">
    <location>
        <begin position="1"/>
        <end position="65"/>
    </location>
</feature>
<feature type="domain" description="Bacterial type II secretion system protein E" evidence="3">
    <location>
        <begin position="244"/>
        <end position="419"/>
    </location>
</feature>
<dbReference type="Gene3D" id="3.40.50.300">
    <property type="entry name" value="P-loop containing nucleotide triphosphate hydrolases"/>
    <property type="match status" value="1"/>
</dbReference>
<evidence type="ECO:0000313" key="5">
    <source>
        <dbReference type="Proteomes" id="UP000517765"/>
    </source>
</evidence>
<feature type="compositionally biased region" description="Pro residues" evidence="2">
    <location>
        <begin position="47"/>
        <end position="57"/>
    </location>
</feature>
<comment type="caution">
    <text evidence="4">The sequence shown here is derived from an EMBL/GenBank/DDBJ whole genome shotgun (WGS) entry which is preliminary data.</text>
</comment>
<dbReference type="InterPro" id="IPR050921">
    <property type="entry name" value="T4SS_GSP_E_ATPase"/>
</dbReference>
<dbReference type="Gene3D" id="3.30.450.380">
    <property type="match status" value="1"/>
</dbReference>
<name>A0A7W3ZRQ6_9ACTN</name>